<evidence type="ECO:0000256" key="3">
    <source>
        <dbReference type="ARBA" id="ARBA00022692"/>
    </source>
</evidence>
<evidence type="ECO:0000256" key="1">
    <source>
        <dbReference type="ARBA" id="ARBA00004651"/>
    </source>
</evidence>
<proteinExistence type="predicted"/>
<dbReference type="GO" id="GO:0005886">
    <property type="term" value="C:plasma membrane"/>
    <property type="evidence" value="ECO:0007669"/>
    <property type="project" value="UniProtKB-SubCell"/>
</dbReference>
<dbReference type="InterPro" id="IPR011701">
    <property type="entry name" value="MFS"/>
</dbReference>
<keyword evidence="2" id="KW-1003">Cell membrane</keyword>
<evidence type="ECO:0000313" key="8">
    <source>
        <dbReference type="Proteomes" id="UP000465712"/>
    </source>
</evidence>
<dbReference type="CDD" id="cd17320">
    <property type="entry name" value="MFS_MdfA_MDR_like"/>
    <property type="match status" value="1"/>
</dbReference>
<keyword evidence="5" id="KW-0472">Membrane</keyword>
<comment type="caution">
    <text evidence="7">The sequence shown here is derived from an EMBL/GenBank/DDBJ whole genome shotgun (WGS) entry which is preliminary data.</text>
</comment>
<dbReference type="InterPro" id="IPR036259">
    <property type="entry name" value="MFS_trans_sf"/>
</dbReference>
<dbReference type="GO" id="GO:0022857">
    <property type="term" value="F:transmembrane transporter activity"/>
    <property type="evidence" value="ECO:0007669"/>
    <property type="project" value="InterPro"/>
</dbReference>
<evidence type="ECO:0000256" key="2">
    <source>
        <dbReference type="ARBA" id="ARBA00022475"/>
    </source>
</evidence>
<keyword evidence="3" id="KW-0812">Transmembrane</keyword>
<evidence type="ECO:0000256" key="5">
    <source>
        <dbReference type="ARBA" id="ARBA00023136"/>
    </source>
</evidence>
<dbReference type="AlphaFoldDB" id="A0A7X4WPY6"/>
<comment type="subcellular location">
    <subcellularLocation>
        <location evidence="1">Cell membrane</location>
        <topology evidence="1">Multi-pass membrane protein</topology>
    </subcellularLocation>
</comment>
<evidence type="ECO:0000313" key="7">
    <source>
        <dbReference type="EMBL" id="NAW66992.1"/>
    </source>
</evidence>
<keyword evidence="4" id="KW-1133">Transmembrane helix</keyword>
<evidence type="ECO:0000256" key="4">
    <source>
        <dbReference type="ARBA" id="ARBA00022989"/>
    </source>
</evidence>
<sequence>MNPSPSLWLMMVLIMFPQIVETIYSPALPDIASGFGVSVPVASQTLSVYFTAFATGVVFWGVMSDWIGRRKAMLAGLTVYGVAALAAMQTQQFEALLLCRVLTAFGAAVGSVVTQTMLRDSCERAALAKAFSYIGIGVSVSPVIGMLAGGVLTEYGGYPAVFAALSLLAGALWLLCLLGLPETRPQDVARSSLLVLGKRMVADTHLWRHAMLVAGFNVLLFSYYLQGPFVFARLGYSPQVFGYSGLVLAAGTITGSFLNKQWLHKGRSQSVLIQVASGFTLAGAAGVVILQHSLWFLLPMLLIVVGYGMGIPNILSQSLQAYQVQAGSAGALFGLLYYLLIGVGLSAAGITAEFSGYQIIIAALMVLLSLSGKAASVAEQILRR</sequence>
<organism evidence="7 8">
    <name type="scientific">Photobacterium halotolerans</name>
    <dbReference type="NCBI Taxonomy" id="265726"/>
    <lineage>
        <taxon>Bacteria</taxon>
        <taxon>Pseudomonadati</taxon>
        <taxon>Pseudomonadota</taxon>
        <taxon>Gammaproteobacteria</taxon>
        <taxon>Vibrionales</taxon>
        <taxon>Vibrionaceae</taxon>
        <taxon>Photobacterium</taxon>
    </lineage>
</organism>
<dbReference type="InterPro" id="IPR020846">
    <property type="entry name" value="MFS_dom"/>
</dbReference>
<feature type="domain" description="Major facilitator superfamily (MFS) profile" evidence="6">
    <location>
        <begin position="6"/>
        <end position="384"/>
    </location>
</feature>
<dbReference type="PANTHER" id="PTHR43124:SF3">
    <property type="entry name" value="CHLORAMPHENICOL EFFLUX PUMP RV0191"/>
    <property type="match status" value="1"/>
</dbReference>
<dbReference type="EMBL" id="WXWW01000249">
    <property type="protein sequence ID" value="NAW66992.1"/>
    <property type="molecule type" value="Genomic_DNA"/>
</dbReference>
<name>A0A7X4WPY6_9GAMM</name>
<dbReference type="Pfam" id="PF07690">
    <property type="entry name" value="MFS_1"/>
    <property type="match status" value="1"/>
</dbReference>
<dbReference type="SUPFAM" id="SSF103473">
    <property type="entry name" value="MFS general substrate transporter"/>
    <property type="match status" value="1"/>
</dbReference>
<accession>A0A7X4WPY6</accession>
<protein>
    <submittedName>
        <fullName evidence="7">MFS transporter</fullName>
    </submittedName>
</protein>
<dbReference type="PROSITE" id="PS50850">
    <property type="entry name" value="MFS"/>
    <property type="match status" value="1"/>
</dbReference>
<gene>
    <name evidence="7" type="ORF">CAG72_17495</name>
</gene>
<dbReference type="Gene3D" id="1.20.1720.10">
    <property type="entry name" value="Multidrug resistance protein D"/>
    <property type="match status" value="1"/>
</dbReference>
<dbReference type="RefSeq" id="WP_161446434.1">
    <property type="nucleotide sequence ID" value="NZ_WXWV01000178.1"/>
</dbReference>
<dbReference type="InterPro" id="IPR050189">
    <property type="entry name" value="MFS_Efflux_Transporters"/>
</dbReference>
<reference evidence="7 8" key="1">
    <citation type="submission" date="2017-05" db="EMBL/GenBank/DDBJ databases">
        <title>High clonality and local adaptation shapes Vibrionaceae linages within an endangered oasis.</title>
        <authorList>
            <person name="Vazquez-Rosas-Landa M."/>
        </authorList>
    </citation>
    <scope>NUCLEOTIDE SEQUENCE [LARGE SCALE GENOMIC DNA]</scope>
    <source>
        <strain evidence="7 8">P46_P4S1P180</strain>
    </source>
</reference>
<dbReference type="PANTHER" id="PTHR43124">
    <property type="entry name" value="PURINE EFFLUX PUMP PBUE"/>
    <property type="match status" value="1"/>
</dbReference>
<dbReference type="Proteomes" id="UP000465712">
    <property type="component" value="Unassembled WGS sequence"/>
</dbReference>
<evidence type="ECO:0000259" key="6">
    <source>
        <dbReference type="PROSITE" id="PS50850"/>
    </source>
</evidence>